<evidence type="ECO:0000313" key="2">
    <source>
        <dbReference type="EMBL" id="GGY28917.1"/>
    </source>
</evidence>
<sequence length="298" mass="32384">MSTALVTGASGFIGGHLVRRLLADGWQVHVVLRPDSVPPADDAGALHVHRHDGSTEDLIRILRAVAPDTVFHLASLFLAQHTPADVEPLVRANVLFSTQLAEAMAQAGVRHLVNTGTSWQHYEDQPYSPVCLYAALKQAFDAVLRFYAEALDMRVITLKLFDTYGPGDRRPKLLHLFKRIGASGEALAMSPGQQRIDLVHIDDVIDAFVLAAGRLASGAVAGIEEYAVSSGAPLPLQELARVYEQASGQALNIDWGGRPYRPREVMEPWHSYRLLPGWQPRVGLADGIRATLAAEAAP</sequence>
<evidence type="ECO:0000259" key="1">
    <source>
        <dbReference type="Pfam" id="PF01370"/>
    </source>
</evidence>
<dbReference type="Pfam" id="PF01370">
    <property type="entry name" value="Epimerase"/>
    <property type="match status" value="1"/>
</dbReference>
<dbReference type="EMBL" id="CP036401">
    <property type="protein sequence ID" value="QBI04646.1"/>
    <property type="molecule type" value="Genomic_DNA"/>
</dbReference>
<evidence type="ECO:0000313" key="4">
    <source>
        <dbReference type="Proteomes" id="UP000292307"/>
    </source>
</evidence>
<name>A0A411X6H5_9BURK</name>
<organism evidence="2 5">
    <name type="scientific">Pseudoduganella albidiflava</name>
    <dbReference type="NCBI Taxonomy" id="321983"/>
    <lineage>
        <taxon>Bacteria</taxon>
        <taxon>Pseudomonadati</taxon>
        <taxon>Pseudomonadota</taxon>
        <taxon>Betaproteobacteria</taxon>
        <taxon>Burkholderiales</taxon>
        <taxon>Oxalobacteraceae</taxon>
        <taxon>Telluria group</taxon>
        <taxon>Pseudoduganella</taxon>
    </lineage>
</organism>
<reference evidence="3 4" key="2">
    <citation type="submission" date="2019-02" db="EMBL/GenBank/DDBJ databases">
        <title>Draft Genome Sequences of Six Type Strains of the Genus Massilia.</title>
        <authorList>
            <person name="Miess H."/>
            <person name="Frediansyhah A."/>
            <person name="Gross H."/>
        </authorList>
    </citation>
    <scope>NUCLEOTIDE SEQUENCE [LARGE SCALE GENOMIC DNA]</scope>
    <source>
        <strain evidence="3 4">DSM 17472</strain>
    </source>
</reference>
<dbReference type="InterPro" id="IPR036291">
    <property type="entry name" value="NAD(P)-bd_dom_sf"/>
</dbReference>
<dbReference type="InterPro" id="IPR001509">
    <property type="entry name" value="Epimerase_deHydtase"/>
</dbReference>
<gene>
    <name evidence="2" type="primary">prt</name>
    <name evidence="3" type="ORF">EYF70_30330</name>
    <name evidence="2" type="ORF">GCM10007387_08910</name>
</gene>
<feature type="domain" description="NAD-dependent epimerase/dehydratase" evidence="1">
    <location>
        <begin position="4"/>
        <end position="218"/>
    </location>
</feature>
<dbReference type="OrthoDB" id="5295702at2"/>
<dbReference type="InterPro" id="IPR050177">
    <property type="entry name" value="Lipid_A_modif_metabolic_enz"/>
</dbReference>
<accession>A0A411X6H5</accession>
<proteinExistence type="predicted"/>
<dbReference type="Proteomes" id="UP000628442">
    <property type="component" value="Unassembled WGS sequence"/>
</dbReference>
<reference evidence="2" key="1">
    <citation type="journal article" date="2014" name="Int. J. Syst. Evol. Microbiol.">
        <title>Complete genome sequence of Corynebacterium casei LMG S-19264T (=DSM 44701T), isolated from a smear-ripened cheese.</title>
        <authorList>
            <consortium name="US DOE Joint Genome Institute (JGI-PGF)"/>
            <person name="Walter F."/>
            <person name="Albersmeier A."/>
            <person name="Kalinowski J."/>
            <person name="Ruckert C."/>
        </authorList>
    </citation>
    <scope>NUCLEOTIDE SEQUENCE</scope>
    <source>
        <strain evidence="2">KCTC 12343</strain>
    </source>
</reference>
<reference evidence="2" key="3">
    <citation type="submission" date="2022-12" db="EMBL/GenBank/DDBJ databases">
        <authorList>
            <person name="Sun Q."/>
            <person name="Kim S."/>
        </authorList>
    </citation>
    <scope>NUCLEOTIDE SEQUENCE</scope>
    <source>
        <strain evidence="2">KCTC 12343</strain>
    </source>
</reference>
<dbReference type="Proteomes" id="UP000292307">
    <property type="component" value="Chromosome"/>
</dbReference>
<dbReference type="SUPFAM" id="SSF51735">
    <property type="entry name" value="NAD(P)-binding Rossmann-fold domains"/>
    <property type="match status" value="1"/>
</dbReference>
<keyword evidence="4" id="KW-1185">Reference proteome</keyword>
<dbReference type="AlphaFoldDB" id="A0A411X6H5"/>
<dbReference type="PANTHER" id="PTHR43245">
    <property type="entry name" value="BIFUNCTIONAL POLYMYXIN RESISTANCE PROTEIN ARNA"/>
    <property type="match status" value="1"/>
</dbReference>
<protein>
    <submittedName>
        <fullName evidence="3">NAD(P)-dependent oxidoreductase</fullName>
    </submittedName>
    <submittedName>
        <fullName evidence="2">Paratose synthase</fullName>
    </submittedName>
</protein>
<dbReference type="Gene3D" id="3.40.50.720">
    <property type="entry name" value="NAD(P)-binding Rossmann-like Domain"/>
    <property type="match status" value="1"/>
</dbReference>
<dbReference type="EMBL" id="BMWV01000001">
    <property type="protein sequence ID" value="GGY28917.1"/>
    <property type="molecule type" value="Genomic_DNA"/>
</dbReference>
<dbReference type="RefSeq" id="WP_131148707.1">
    <property type="nucleotide sequence ID" value="NZ_BMWV01000001.1"/>
</dbReference>
<evidence type="ECO:0000313" key="5">
    <source>
        <dbReference type="Proteomes" id="UP000628442"/>
    </source>
</evidence>
<evidence type="ECO:0000313" key="3">
    <source>
        <dbReference type="EMBL" id="QBI04646.1"/>
    </source>
</evidence>